<sequence>MRDIQQVLGRWGVWARESSSLGYSPIAAGFKGLLPSSSKTLASCCDSDGMLVDRAVAQLQAMRQPEELELILRYYVYGQSKSAIARGWKCSEGRVRQQMQVAESFIEGCLASQAIRLEMDISTFTNNEK</sequence>
<keyword evidence="3" id="KW-0238">DNA-binding</keyword>
<reference evidence="5" key="2">
    <citation type="submission" date="2019-08" db="EMBL/GenBank/DDBJ databases">
        <title>Investigation of anaerobic lignin degradation for improved lignocellulosic biofuels.</title>
        <authorList>
            <person name="Deangelis K.PhD."/>
        </authorList>
    </citation>
    <scope>NUCLEOTIDE SEQUENCE [LARGE SCALE GENOMIC DNA]</scope>
    <source>
        <strain evidence="5">128R</strain>
    </source>
</reference>
<keyword evidence="2" id="KW-0805">Transcription regulation</keyword>
<evidence type="ECO:0000256" key="3">
    <source>
        <dbReference type="ARBA" id="ARBA00023125"/>
    </source>
</evidence>
<evidence type="ECO:0000256" key="2">
    <source>
        <dbReference type="ARBA" id="ARBA00023015"/>
    </source>
</evidence>
<evidence type="ECO:0000256" key="4">
    <source>
        <dbReference type="ARBA" id="ARBA00023163"/>
    </source>
</evidence>
<evidence type="ECO:0000313" key="5">
    <source>
        <dbReference type="EMBL" id="TVZ70647.1"/>
    </source>
</evidence>
<proteinExistence type="inferred from homology"/>
<gene>
    <name evidence="5" type="ORF">FHU10_3235</name>
</gene>
<dbReference type="GO" id="GO:0003677">
    <property type="term" value="F:DNA binding"/>
    <property type="evidence" value="ECO:0007669"/>
    <property type="project" value="UniProtKB-KW"/>
</dbReference>
<dbReference type="AlphaFoldDB" id="A0A542BTG3"/>
<name>A0A542BTG3_SERFO</name>
<dbReference type="InterPro" id="IPR013324">
    <property type="entry name" value="RNA_pol_sigma_r3/r4-like"/>
</dbReference>
<reference evidence="5" key="1">
    <citation type="submission" date="2019-06" db="EMBL/GenBank/DDBJ databases">
        <authorList>
            <person name="Deangelis K."/>
            <person name="Huntemann M."/>
            <person name="Clum A."/>
            <person name="Pillay M."/>
            <person name="Palaniappan K."/>
            <person name="Varghese N."/>
            <person name="Mikhailova N."/>
            <person name="Stamatis D."/>
            <person name="Reddy T."/>
            <person name="Daum C."/>
            <person name="Shapiro N."/>
            <person name="Ivanova N."/>
            <person name="Kyrpides N."/>
            <person name="Woyke T."/>
        </authorList>
    </citation>
    <scope>NUCLEOTIDE SEQUENCE [LARGE SCALE GENOMIC DNA]</scope>
    <source>
        <strain evidence="5">128R</strain>
    </source>
</reference>
<protein>
    <submittedName>
        <fullName evidence="5">Antitermination protein Q</fullName>
    </submittedName>
</protein>
<dbReference type="InterPro" id="IPR010534">
    <property type="entry name" value="Phage_933W_GpQ"/>
</dbReference>
<dbReference type="SUPFAM" id="SSF88659">
    <property type="entry name" value="Sigma3 and sigma4 domains of RNA polymerase sigma factors"/>
    <property type="match status" value="1"/>
</dbReference>
<dbReference type="OrthoDB" id="6432617at2"/>
<comment type="similarity">
    <text evidence="1">Belongs to the phage antitermination Q type 1 family.</text>
</comment>
<dbReference type="Pfam" id="PF06530">
    <property type="entry name" value="Phage_antitermQ"/>
    <property type="match status" value="1"/>
</dbReference>
<comment type="caution">
    <text evidence="5">The sequence shown here is derived from an EMBL/GenBank/DDBJ whole genome shotgun (WGS) entry which is preliminary data.</text>
</comment>
<accession>A0A542BTG3</accession>
<evidence type="ECO:0000256" key="1">
    <source>
        <dbReference type="ARBA" id="ARBA00010234"/>
    </source>
</evidence>
<organism evidence="5">
    <name type="scientific">Serratia fonticola</name>
    <dbReference type="NCBI Taxonomy" id="47917"/>
    <lineage>
        <taxon>Bacteria</taxon>
        <taxon>Pseudomonadati</taxon>
        <taxon>Pseudomonadota</taxon>
        <taxon>Gammaproteobacteria</taxon>
        <taxon>Enterobacterales</taxon>
        <taxon>Yersiniaceae</taxon>
        <taxon>Serratia</taxon>
    </lineage>
</organism>
<dbReference type="EMBL" id="VISQ01000001">
    <property type="protein sequence ID" value="TVZ70647.1"/>
    <property type="molecule type" value="Genomic_DNA"/>
</dbReference>
<keyword evidence="4" id="KW-0804">Transcription</keyword>
<dbReference type="GO" id="GO:0060567">
    <property type="term" value="P:negative regulation of termination of DNA-templated transcription"/>
    <property type="evidence" value="ECO:0007669"/>
    <property type="project" value="InterPro"/>
</dbReference>